<evidence type="ECO:0000256" key="7">
    <source>
        <dbReference type="ARBA" id="ARBA00023225"/>
    </source>
</evidence>
<comment type="similarity">
    <text evidence="2">Belongs to the FliH family.</text>
</comment>
<feature type="compositionally biased region" description="Polar residues" evidence="9">
    <location>
        <begin position="271"/>
        <end position="281"/>
    </location>
</feature>
<feature type="domain" description="Flagellar assembly protein FliH/Type III secretion system HrpE" evidence="10">
    <location>
        <begin position="104"/>
        <end position="229"/>
    </location>
</feature>
<accession>A0A191ZJ64</accession>
<dbReference type="PANTHER" id="PTHR34982">
    <property type="entry name" value="YOP PROTEINS TRANSLOCATION PROTEIN L"/>
    <property type="match status" value="1"/>
</dbReference>
<evidence type="ECO:0000256" key="8">
    <source>
        <dbReference type="SAM" id="Coils"/>
    </source>
</evidence>
<dbReference type="Pfam" id="PF02108">
    <property type="entry name" value="FliH"/>
    <property type="match status" value="1"/>
</dbReference>
<proteinExistence type="inferred from homology"/>
<keyword evidence="8" id="KW-0175">Coiled coil</keyword>
<evidence type="ECO:0000256" key="2">
    <source>
        <dbReference type="ARBA" id="ARBA00006602"/>
    </source>
</evidence>
<dbReference type="GO" id="GO:0005829">
    <property type="term" value="C:cytosol"/>
    <property type="evidence" value="ECO:0007669"/>
    <property type="project" value="TreeGrafter"/>
</dbReference>
<dbReference type="GO" id="GO:0044781">
    <property type="term" value="P:bacterial-type flagellum organization"/>
    <property type="evidence" value="ECO:0007669"/>
    <property type="project" value="UniProtKB-KW"/>
</dbReference>
<reference evidence="11 12" key="1">
    <citation type="submission" date="2016-06" db="EMBL/GenBank/DDBJ databases">
        <title>Insight into the functional genes involving in sulfur oxidation in Pearl River water.</title>
        <authorList>
            <person name="Luo J."/>
            <person name="Tan X."/>
            <person name="Lin W."/>
        </authorList>
    </citation>
    <scope>NUCLEOTIDE SEQUENCE [LARGE SCALE GENOMIC DNA]</scope>
    <source>
        <strain evidence="11 12">LS2</strain>
    </source>
</reference>
<dbReference type="InterPro" id="IPR018035">
    <property type="entry name" value="Flagellar_FliH/T3SS_HrpE"/>
</dbReference>
<dbReference type="KEGG" id="haz:A9404_11570"/>
<evidence type="ECO:0000256" key="4">
    <source>
        <dbReference type="ARBA" id="ARBA00022448"/>
    </source>
</evidence>
<dbReference type="STRING" id="1860122.A9404_11570"/>
<gene>
    <name evidence="11" type="ORF">A9404_11570</name>
</gene>
<dbReference type="GO" id="GO:0015031">
    <property type="term" value="P:protein transport"/>
    <property type="evidence" value="ECO:0007669"/>
    <property type="project" value="UniProtKB-KW"/>
</dbReference>
<evidence type="ECO:0000256" key="1">
    <source>
        <dbReference type="ARBA" id="ARBA00003041"/>
    </source>
</evidence>
<evidence type="ECO:0000256" key="3">
    <source>
        <dbReference type="ARBA" id="ARBA00016507"/>
    </source>
</evidence>
<keyword evidence="6" id="KW-0653">Protein transport</keyword>
<dbReference type="Proteomes" id="UP000078596">
    <property type="component" value="Chromosome"/>
</dbReference>
<feature type="region of interest" description="Disordered" evidence="9">
    <location>
        <begin position="246"/>
        <end position="281"/>
    </location>
</feature>
<name>A0A191ZJ64_9GAMM</name>
<evidence type="ECO:0000256" key="6">
    <source>
        <dbReference type="ARBA" id="ARBA00022927"/>
    </source>
</evidence>
<evidence type="ECO:0000259" key="10">
    <source>
        <dbReference type="Pfam" id="PF02108"/>
    </source>
</evidence>
<feature type="coiled-coil region" evidence="8">
    <location>
        <begin position="85"/>
        <end position="112"/>
    </location>
</feature>
<evidence type="ECO:0000313" key="12">
    <source>
        <dbReference type="Proteomes" id="UP000078596"/>
    </source>
</evidence>
<evidence type="ECO:0000256" key="5">
    <source>
        <dbReference type="ARBA" id="ARBA00022795"/>
    </source>
</evidence>
<protein>
    <recommendedName>
        <fullName evidence="3">Flagellar assembly protein FliH</fullName>
    </recommendedName>
</protein>
<feature type="region of interest" description="Disordered" evidence="9">
    <location>
        <begin position="1"/>
        <end position="26"/>
    </location>
</feature>
<keyword evidence="4" id="KW-0813">Transport</keyword>
<evidence type="ECO:0000313" key="11">
    <source>
        <dbReference type="EMBL" id="ANJ67929.1"/>
    </source>
</evidence>
<dbReference type="EMBL" id="CP016027">
    <property type="protein sequence ID" value="ANJ67929.1"/>
    <property type="molecule type" value="Genomic_DNA"/>
</dbReference>
<comment type="function">
    <text evidence="1">Needed for flagellar regrowth and assembly.</text>
</comment>
<dbReference type="InterPro" id="IPR051472">
    <property type="entry name" value="T3SS_Stator/FliH"/>
</dbReference>
<keyword evidence="7" id="KW-1006">Bacterial flagellum protein export</keyword>
<evidence type="ECO:0000256" key="9">
    <source>
        <dbReference type="SAM" id="MobiDB-lite"/>
    </source>
</evidence>
<sequence length="281" mass="29425">MAVSSSSDPAATKESPVIRPLDPGPGVTAWSLPELNQVIEPVAADPVDEASAPVPSEADLIEAHRAAAQNGYAEGKALGHKAGYEAGYAEGMAAARDEIERLERRLQGWLHTLAQPLADLDKEVSAQLARLSMQIARSILYRELTLAPEQIEVVAREALTALPAAVRKVVLICHPEDLAALEASVQAGSLAQARGQSFEIRSDESILPGGLRIESGDSEIQAAVDARLDARWAALSLRLLGTAVPGPGEPIPVDQADDQPTHHSAPEANGPSVSTSGDTAS</sequence>
<dbReference type="PANTHER" id="PTHR34982:SF1">
    <property type="entry name" value="FLAGELLAR ASSEMBLY PROTEIN FLIH"/>
    <property type="match status" value="1"/>
</dbReference>
<dbReference type="AlphaFoldDB" id="A0A191ZJ64"/>
<keyword evidence="12" id="KW-1185">Reference proteome</keyword>
<keyword evidence="5" id="KW-1005">Bacterial flagellum biogenesis</keyword>
<organism evidence="11 12">
    <name type="scientific">Halothiobacillus diazotrophicus</name>
    <dbReference type="NCBI Taxonomy" id="1860122"/>
    <lineage>
        <taxon>Bacteria</taxon>
        <taxon>Pseudomonadati</taxon>
        <taxon>Pseudomonadota</taxon>
        <taxon>Gammaproteobacteria</taxon>
        <taxon>Chromatiales</taxon>
        <taxon>Halothiobacillaceae</taxon>
        <taxon>Halothiobacillus</taxon>
    </lineage>
</organism>